<dbReference type="VEuPathDB" id="VectorBase:RSAN_029422"/>
<protein>
    <submittedName>
        <fullName evidence="2">Uncharacterized protein</fullName>
    </submittedName>
</protein>
<name>A0A9D4T3E1_RHISA</name>
<accession>A0A9D4T3E1</accession>
<dbReference type="AlphaFoldDB" id="A0A9D4T3E1"/>
<evidence type="ECO:0000313" key="2">
    <source>
        <dbReference type="EMBL" id="KAH7968609.1"/>
    </source>
</evidence>
<keyword evidence="3" id="KW-1185">Reference proteome</keyword>
<comment type="caution">
    <text evidence="2">The sequence shown here is derived from an EMBL/GenBank/DDBJ whole genome shotgun (WGS) entry which is preliminary data.</text>
</comment>
<reference evidence="2" key="2">
    <citation type="submission" date="2021-09" db="EMBL/GenBank/DDBJ databases">
        <authorList>
            <person name="Jia N."/>
            <person name="Wang J."/>
            <person name="Shi W."/>
            <person name="Du L."/>
            <person name="Sun Y."/>
            <person name="Zhan W."/>
            <person name="Jiang J."/>
            <person name="Wang Q."/>
            <person name="Zhang B."/>
            <person name="Ji P."/>
            <person name="Sakyi L.B."/>
            <person name="Cui X."/>
            <person name="Yuan T."/>
            <person name="Jiang B."/>
            <person name="Yang W."/>
            <person name="Lam T.T.-Y."/>
            <person name="Chang Q."/>
            <person name="Ding S."/>
            <person name="Wang X."/>
            <person name="Zhu J."/>
            <person name="Ruan X."/>
            <person name="Zhao L."/>
            <person name="Wei J."/>
            <person name="Que T."/>
            <person name="Du C."/>
            <person name="Cheng J."/>
            <person name="Dai P."/>
            <person name="Han X."/>
            <person name="Huang E."/>
            <person name="Gao Y."/>
            <person name="Liu J."/>
            <person name="Shao H."/>
            <person name="Ye R."/>
            <person name="Li L."/>
            <person name="Wei W."/>
            <person name="Wang X."/>
            <person name="Wang C."/>
            <person name="Huo Q."/>
            <person name="Li W."/>
            <person name="Guo W."/>
            <person name="Chen H."/>
            <person name="Chen S."/>
            <person name="Zhou L."/>
            <person name="Zhou L."/>
            <person name="Ni X."/>
            <person name="Tian J."/>
            <person name="Zhou Y."/>
            <person name="Sheng Y."/>
            <person name="Liu T."/>
            <person name="Pan Y."/>
            <person name="Xia L."/>
            <person name="Li J."/>
            <person name="Zhao F."/>
            <person name="Cao W."/>
        </authorList>
    </citation>
    <scope>NUCLEOTIDE SEQUENCE</scope>
    <source>
        <strain evidence="2">Rsan-2018</strain>
        <tissue evidence="2">Larvae</tissue>
    </source>
</reference>
<feature type="region of interest" description="Disordered" evidence="1">
    <location>
        <begin position="62"/>
        <end position="154"/>
    </location>
</feature>
<dbReference type="Proteomes" id="UP000821837">
    <property type="component" value="Unassembled WGS sequence"/>
</dbReference>
<organism evidence="2 3">
    <name type="scientific">Rhipicephalus sanguineus</name>
    <name type="common">Brown dog tick</name>
    <name type="synonym">Ixodes sanguineus</name>
    <dbReference type="NCBI Taxonomy" id="34632"/>
    <lineage>
        <taxon>Eukaryota</taxon>
        <taxon>Metazoa</taxon>
        <taxon>Ecdysozoa</taxon>
        <taxon>Arthropoda</taxon>
        <taxon>Chelicerata</taxon>
        <taxon>Arachnida</taxon>
        <taxon>Acari</taxon>
        <taxon>Parasitiformes</taxon>
        <taxon>Ixodida</taxon>
        <taxon>Ixodoidea</taxon>
        <taxon>Ixodidae</taxon>
        <taxon>Rhipicephalinae</taxon>
        <taxon>Rhipicephalus</taxon>
        <taxon>Rhipicephalus</taxon>
    </lineage>
</organism>
<dbReference type="EMBL" id="JABSTV010001248">
    <property type="protein sequence ID" value="KAH7968609.1"/>
    <property type="molecule type" value="Genomic_DNA"/>
</dbReference>
<feature type="compositionally biased region" description="Low complexity" evidence="1">
    <location>
        <begin position="69"/>
        <end position="82"/>
    </location>
</feature>
<reference evidence="2" key="1">
    <citation type="journal article" date="2020" name="Cell">
        <title>Large-Scale Comparative Analyses of Tick Genomes Elucidate Their Genetic Diversity and Vector Capacities.</title>
        <authorList>
            <consortium name="Tick Genome and Microbiome Consortium (TIGMIC)"/>
            <person name="Jia N."/>
            <person name="Wang J."/>
            <person name="Shi W."/>
            <person name="Du L."/>
            <person name="Sun Y."/>
            <person name="Zhan W."/>
            <person name="Jiang J.F."/>
            <person name="Wang Q."/>
            <person name="Zhang B."/>
            <person name="Ji P."/>
            <person name="Bell-Sakyi L."/>
            <person name="Cui X.M."/>
            <person name="Yuan T.T."/>
            <person name="Jiang B.G."/>
            <person name="Yang W.F."/>
            <person name="Lam T.T."/>
            <person name="Chang Q.C."/>
            <person name="Ding S.J."/>
            <person name="Wang X.J."/>
            <person name="Zhu J.G."/>
            <person name="Ruan X.D."/>
            <person name="Zhao L."/>
            <person name="Wei J.T."/>
            <person name="Ye R.Z."/>
            <person name="Que T.C."/>
            <person name="Du C.H."/>
            <person name="Zhou Y.H."/>
            <person name="Cheng J.X."/>
            <person name="Dai P.F."/>
            <person name="Guo W.B."/>
            <person name="Han X.H."/>
            <person name="Huang E.J."/>
            <person name="Li L.F."/>
            <person name="Wei W."/>
            <person name="Gao Y.C."/>
            <person name="Liu J.Z."/>
            <person name="Shao H.Z."/>
            <person name="Wang X."/>
            <person name="Wang C.C."/>
            <person name="Yang T.C."/>
            <person name="Huo Q.B."/>
            <person name="Li W."/>
            <person name="Chen H.Y."/>
            <person name="Chen S.E."/>
            <person name="Zhou L.G."/>
            <person name="Ni X.B."/>
            <person name="Tian J.H."/>
            <person name="Sheng Y."/>
            <person name="Liu T."/>
            <person name="Pan Y.S."/>
            <person name="Xia L.Y."/>
            <person name="Li J."/>
            <person name="Zhao F."/>
            <person name="Cao W.C."/>
        </authorList>
    </citation>
    <scope>NUCLEOTIDE SEQUENCE</scope>
    <source>
        <strain evidence="2">Rsan-2018</strain>
    </source>
</reference>
<sequence>MGVGELGAGASIVSSEETAGPVYKGGRAEALTQQAHTALPTVTVRGFLNFRTTVDGTVIVFTPASDGKPTATTRPSSTTAAPQPQTTNVLGFEIVGGGANEVLPPPTPTSTQPSATSTSRRRPSTTSTSSRSSTSRPQYPTGLVTVLGGTHVHR</sequence>
<gene>
    <name evidence="2" type="ORF">HPB52_010090</name>
</gene>
<feature type="compositionally biased region" description="Low complexity" evidence="1">
    <location>
        <begin position="109"/>
        <end position="141"/>
    </location>
</feature>
<evidence type="ECO:0000256" key="1">
    <source>
        <dbReference type="SAM" id="MobiDB-lite"/>
    </source>
</evidence>
<evidence type="ECO:0000313" key="3">
    <source>
        <dbReference type="Proteomes" id="UP000821837"/>
    </source>
</evidence>
<proteinExistence type="predicted"/>